<dbReference type="Gene3D" id="1.10.150.50">
    <property type="entry name" value="Transcription Factor, Ets-1"/>
    <property type="match status" value="1"/>
</dbReference>
<proteinExistence type="predicted"/>
<dbReference type="GO" id="GO:0043565">
    <property type="term" value="F:sequence-specific DNA binding"/>
    <property type="evidence" value="ECO:0007669"/>
    <property type="project" value="InterPro"/>
</dbReference>
<sequence length="343" mass="38382">MKPPPTSDPCPSQPLPENPEQWSPAHVLKYLEEKQVEYYLTDVHIAKFREQEIAGSDLLTLTKKDLGQPPFDFSHGPAIRIERLINVLRNLQALCNKHAVTIVVSTHPSTSRERRWGDLNPILNAVLNQGAKNDKKTEKKTGSVAYSNVTWPDVEPIFERLFRDVTIEPAEVPQNILQGLQSYLSIVTTGLGDAITGNEQKRILLIAPILFYILKAFRDSGVSDMKILVERSVPGKNINVNGKFEFIIQRGEKRICVVEAKIDDMDQGMTQDLLGCEAIADVENSSCVYGIVTNYRDWLFFRSLDDKIERDSLTLAMTGPGGYLPSEEGLKGIVGKIYALLSE</sequence>
<feature type="compositionally biased region" description="Pro residues" evidence="1">
    <location>
        <begin position="1"/>
        <end position="17"/>
    </location>
</feature>
<dbReference type="SUPFAM" id="SSF47769">
    <property type="entry name" value="SAM/Pointed domain"/>
    <property type="match status" value="1"/>
</dbReference>
<evidence type="ECO:0000256" key="1">
    <source>
        <dbReference type="SAM" id="MobiDB-lite"/>
    </source>
</evidence>
<evidence type="ECO:0000313" key="3">
    <source>
        <dbReference type="EMBL" id="RPB29241.1"/>
    </source>
</evidence>
<keyword evidence="4" id="KW-1185">Reference proteome</keyword>
<accession>A0A3N4MAJ3</accession>
<organism evidence="3 4">
    <name type="scientific">Terfezia boudieri ATCC MYA-4762</name>
    <dbReference type="NCBI Taxonomy" id="1051890"/>
    <lineage>
        <taxon>Eukaryota</taxon>
        <taxon>Fungi</taxon>
        <taxon>Dikarya</taxon>
        <taxon>Ascomycota</taxon>
        <taxon>Pezizomycotina</taxon>
        <taxon>Pezizomycetes</taxon>
        <taxon>Pezizales</taxon>
        <taxon>Pezizaceae</taxon>
        <taxon>Terfezia</taxon>
    </lineage>
</organism>
<dbReference type="Pfam" id="PF02198">
    <property type="entry name" value="SAM_PNT"/>
    <property type="match status" value="1"/>
</dbReference>
<gene>
    <name evidence="3" type="ORF">L211DRAFT_817583</name>
</gene>
<dbReference type="InParanoid" id="A0A3N4MAJ3"/>
<evidence type="ECO:0000259" key="2">
    <source>
        <dbReference type="SMART" id="SM00251"/>
    </source>
</evidence>
<feature type="region of interest" description="Disordered" evidence="1">
    <location>
        <begin position="1"/>
        <end position="21"/>
    </location>
</feature>
<name>A0A3N4MAJ3_9PEZI</name>
<dbReference type="Proteomes" id="UP000267821">
    <property type="component" value="Unassembled WGS sequence"/>
</dbReference>
<protein>
    <recommendedName>
        <fullName evidence="2">PNT domain-containing protein</fullName>
    </recommendedName>
</protein>
<dbReference type="OrthoDB" id="114370at2759"/>
<reference evidence="3 4" key="1">
    <citation type="journal article" date="2018" name="Nat. Ecol. Evol.">
        <title>Pezizomycetes genomes reveal the molecular basis of ectomycorrhizal truffle lifestyle.</title>
        <authorList>
            <person name="Murat C."/>
            <person name="Payen T."/>
            <person name="Noel B."/>
            <person name="Kuo A."/>
            <person name="Morin E."/>
            <person name="Chen J."/>
            <person name="Kohler A."/>
            <person name="Krizsan K."/>
            <person name="Balestrini R."/>
            <person name="Da Silva C."/>
            <person name="Montanini B."/>
            <person name="Hainaut M."/>
            <person name="Levati E."/>
            <person name="Barry K.W."/>
            <person name="Belfiori B."/>
            <person name="Cichocki N."/>
            <person name="Clum A."/>
            <person name="Dockter R.B."/>
            <person name="Fauchery L."/>
            <person name="Guy J."/>
            <person name="Iotti M."/>
            <person name="Le Tacon F."/>
            <person name="Lindquist E.A."/>
            <person name="Lipzen A."/>
            <person name="Malagnac F."/>
            <person name="Mello A."/>
            <person name="Molinier V."/>
            <person name="Miyauchi S."/>
            <person name="Poulain J."/>
            <person name="Riccioni C."/>
            <person name="Rubini A."/>
            <person name="Sitrit Y."/>
            <person name="Splivallo R."/>
            <person name="Traeger S."/>
            <person name="Wang M."/>
            <person name="Zifcakova L."/>
            <person name="Wipf D."/>
            <person name="Zambonelli A."/>
            <person name="Paolocci F."/>
            <person name="Nowrousian M."/>
            <person name="Ottonello S."/>
            <person name="Baldrian P."/>
            <person name="Spatafora J.W."/>
            <person name="Henrissat B."/>
            <person name="Nagy L.G."/>
            <person name="Aury J.M."/>
            <person name="Wincker P."/>
            <person name="Grigoriev I.V."/>
            <person name="Bonfante P."/>
            <person name="Martin F.M."/>
        </authorList>
    </citation>
    <scope>NUCLEOTIDE SEQUENCE [LARGE SCALE GENOMIC DNA]</scope>
    <source>
        <strain evidence="3 4">ATCC MYA-4762</strain>
    </source>
</reference>
<evidence type="ECO:0000313" key="4">
    <source>
        <dbReference type="Proteomes" id="UP000267821"/>
    </source>
</evidence>
<dbReference type="InterPro" id="IPR003118">
    <property type="entry name" value="Pointed_dom"/>
</dbReference>
<dbReference type="InterPro" id="IPR013761">
    <property type="entry name" value="SAM/pointed_sf"/>
</dbReference>
<dbReference type="EMBL" id="ML121528">
    <property type="protein sequence ID" value="RPB29241.1"/>
    <property type="molecule type" value="Genomic_DNA"/>
</dbReference>
<dbReference type="SMART" id="SM00251">
    <property type="entry name" value="SAM_PNT"/>
    <property type="match status" value="1"/>
</dbReference>
<dbReference type="AlphaFoldDB" id="A0A3N4MAJ3"/>
<feature type="domain" description="PNT" evidence="2">
    <location>
        <begin position="3"/>
        <end position="95"/>
    </location>
</feature>